<evidence type="ECO:0000256" key="1">
    <source>
        <dbReference type="SAM" id="MobiDB-lite"/>
    </source>
</evidence>
<dbReference type="Proteomes" id="UP001294444">
    <property type="component" value="Unassembled WGS sequence"/>
</dbReference>
<organism evidence="2 3">
    <name type="scientific">Melanopsichium pennsylvanicum</name>
    <dbReference type="NCBI Taxonomy" id="63383"/>
    <lineage>
        <taxon>Eukaryota</taxon>
        <taxon>Fungi</taxon>
        <taxon>Dikarya</taxon>
        <taxon>Basidiomycota</taxon>
        <taxon>Ustilaginomycotina</taxon>
        <taxon>Ustilaginomycetes</taxon>
        <taxon>Ustilaginales</taxon>
        <taxon>Ustilaginaceae</taxon>
        <taxon>Melanopsichium</taxon>
    </lineage>
</organism>
<protein>
    <submittedName>
        <fullName evidence="2">Uncharacterized protein</fullName>
    </submittedName>
</protein>
<evidence type="ECO:0000313" key="3">
    <source>
        <dbReference type="Proteomes" id="UP001294444"/>
    </source>
</evidence>
<dbReference type="AlphaFoldDB" id="A0AAJ4XQ30"/>
<name>A0AAJ4XQ30_9BASI</name>
<keyword evidence="3" id="KW-1185">Reference proteome</keyword>
<sequence length="76" mass="8591">MNDGEEKGFQGVGGERREKDAKGSKMVGQCSLVRVQGGEMKRWGDVVCRVLDTTMFEIEEVDEMLDKKEMDFGNKD</sequence>
<comment type="caution">
    <text evidence="2">The sequence shown here is derived from an EMBL/GenBank/DDBJ whole genome shotgun (WGS) entry which is preliminary data.</text>
</comment>
<gene>
    <name evidence="2" type="ORF">MEPE_05414</name>
</gene>
<accession>A0AAJ4XQ30</accession>
<evidence type="ECO:0000313" key="2">
    <source>
        <dbReference type="EMBL" id="SNX86705.1"/>
    </source>
</evidence>
<reference evidence="2" key="1">
    <citation type="submission" date="2023-10" db="EMBL/GenBank/DDBJ databases">
        <authorList>
            <person name="Guldener U."/>
        </authorList>
    </citation>
    <scope>NUCLEOTIDE SEQUENCE</scope>
    <source>
        <strain evidence="2">Mp4</strain>
    </source>
</reference>
<dbReference type="EMBL" id="OAPG01000015">
    <property type="protein sequence ID" value="SNX86705.1"/>
    <property type="molecule type" value="Genomic_DNA"/>
</dbReference>
<proteinExistence type="predicted"/>
<feature type="region of interest" description="Disordered" evidence="1">
    <location>
        <begin position="1"/>
        <end position="23"/>
    </location>
</feature>